<feature type="compositionally biased region" description="Pro residues" evidence="8">
    <location>
        <begin position="362"/>
        <end position="373"/>
    </location>
</feature>
<dbReference type="EMBL" id="JAQQBR010001835">
    <property type="protein sequence ID" value="KAK0161090.1"/>
    <property type="molecule type" value="Genomic_DNA"/>
</dbReference>
<feature type="compositionally biased region" description="Low complexity" evidence="8">
    <location>
        <begin position="168"/>
        <end position="184"/>
    </location>
</feature>
<evidence type="ECO:0000256" key="5">
    <source>
        <dbReference type="ARBA" id="ARBA00023242"/>
    </source>
</evidence>
<name>A0AA39CBM5_MICHY</name>
<reference evidence="10" key="1">
    <citation type="journal article" date="2023" name="bioRxiv">
        <title>Scaffold-level genome assemblies of two parasitoid biocontrol wasps reveal the parthenogenesis mechanism and an associated novel virus.</title>
        <authorList>
            <person name="Inwood S."/>
            <person name="Skelly J."/>
            <person name="Guhlin J."/>
            <person name="Harrop T."/>
            <person name="Goldson S."/>
            <person name="Dearden P."/>
        </authorList>
    </citation>
    <scope>NUCLEOTIDE SEQUENCE</scope>
    <source>
        <strain evidence="10">Lincoln</strain>
        <tissue evidence="10">Whole body</tissue>
    </source>
</reference>
<dbReference type="PROSITE" id="PS51980">
    <property type="entry name" value="OCEL"/>
    <property type="match status" value="1"/>
</dbReference>
<feature type="compositionally biased region" description="Polar residues" evidence="8">
    <location>
        <begin position="233"/>
        <end position="247"/>
    </location>
</feature>
<feature type="region of interest" description="Disordered" evidence="8">
    <location>
        <begin position="877"/>
        <end position="897"/>
    </location>
</feature>
<dbReference type="SUPFAM" id="SSF46785">
    <property type="entry name" value="Winged helix' DNA-binding domain"/>
    <property type="match status" value="1"/>
</dbReference>
<feature type="compositionally biased region" description="Low complexity" evidence="8">
    <location>
        <begin position="208"/>
        <end position="232"/>
    </location>
</feature>
<evidence type="ECO:0000313" key="11">
    <source>
        <dbReference type="Proteomes" id="UP001168972"/>
    </source>
</evidence>
<dbReference type="InterPro" id="IPR019464">
    <property type="entry name" value="ELL_N"/>
</dbReference>
<feature type="compositionally biased region" description="Low complexity" evidence="8">
    <location>
        <begin position="407"/>
        <end position="433"/>
    </location>
</feature>
<dbReference type="GO" id="GO:0032968">
    <property type="term" value="P:positive regulation of transcription elongation by RNA polymerase II"/>
    <property type="evidence" value="ECO:0007669"/>
    <property type="project" value="TreeGrafter"/>
</dbReference>
<keyword evidence="7" id="KW-0175">Coiled coil</keyword>
<dbReference type="InterPro" id="IPR031176">
    <property type="entry name" value="ELL/occludin"/>
</dbReference>
<dbReference type="Pfam" id="PF07303">
    <property type="entry name" value="Occludin_ELL"/>
    <property type="match status" value="1"/>
</dbReference>
<feature type="coiled-coil region" evidence="7">
    <location>
        <begin position="792"/>
        <end position="819"/>
    </location>
</feature>
<feature type="region of interest" description="Disordered" evidence="8">
    <location>
        <begin position="502"/>
        <end position="541"/>
    </location>
</feature>
<dbReference type="GO" id="GO:0042795">
    <property type="term" value="P:snRNA transcription by RNA polymerase II"/>
    <property type="evidence" value="ECO:0007669"/>
    <property type="project" value="TreeGrafter"/>
</dbReference>
<gene>
    <name evidence="10" type="ORF">PV327_009605</name>
</gene>
<organism evidence="10 11">
    <name type="scientific">Microctonus hyperodae</name>
    <name type="common">Parasitoid wasp</name>
    <dbReference type="NCBI Taxonomy" id="165561"/>
    <lineage>
        <taxon>Eukaryota</taxon>
        <taxon>Metazoa</taxon>
        <taxon>Ecdysozoa</taxon>
        <taxon>Arthropoda</taxon>
        <taxon>Hexapoda</taxon>
        <taxon>Insecta</taxon>
        <taxon>Pterygota</taxon>
        <taxon>Neoptera</taxon>
        <taxon>Endopterygota</taxon>
        <taxon>Hymenoptera</taxon>
        <taxon>Apocrita</taxon>
        <taxon>Ichneumonoidea</taxon>
        <taxon>Braconidae</taxon>
        <taxon>Euphorinae</taxon>
        <taxon>Microctonus</taxon>
    </lineage>
</organism>
<keyword evidence="11" id="KW-1185">Reference proteome</keyword>
<dbReference type="AlphaFoldDB" id="A0AA39CBM5"/>
<feature type="compositionally biased region" description="Low complexity" evidence="8">
    <location>
        <begin position="635"/>
        <end position="650"/>
    </location>
</feature>
<feature type="domain" description="OCEL" evidence="9">
    <location>
        <begin position="763"/>
        <end position="874"/>
    </location>
</feature>
<dbReference type="InterPro" id="IPR010844">
    <property type="entry name" value="Occludin_ELL"/>
</dbReference>
<keyword evidence="5" id="KW-0539">Nucleus</keyword>
<evidence type="ECO:0000256" key="3">
    <source>
        <dbReference type="ARBA" id="ARBA00023015"/>
    </source>
</evidence>
<evidence type="ECO:0000259" key="9">
    <source>
        <dbReference type="PROSITE" id="PS51980"/>
    </source>
</evidence>
<dbReference type="SUPFAM" id="SSF144292">
    <property type="entry name" value="occludin/ELL-like"/>
    <property type="match status" value="1"/>
</dbReference>
<feature type="compositionally biased region" description="Basic and acidic residues" evidence="8">
    <location>
        <begin position="658"/>
        <end position="686"/>
    </location>
</feature>
<comment type="caution">
    <text evidence="10">The sequence shown here is derived from an EMBL/GenBank/DDBJ whole genome shotgun (WGS) entry which is preliminary data.</text>
</comment>
<dbReference type="GO" id="GO:0008023">
    <property type="term" value="C:transcription elongation factor complex"/>
    <property type="evidence" value="ECO:0007669"/>
    <property type="project" value="InterPro"/>
</dbReference>
<keyword evidence="3" id="KW-0805">Transcription regulation</keyword>
<feature type="compositionally biased region" description="Gly residues" evidence="8">
    <location>
        <begin position="888"/>
        <end position="897"/>
    </location>
</feature>
<evidence type="ECO:0000256" key="8">
    <source>
        <dbReference type="SAM" id="MobiDB-lite"/>
    </source>
</evidence>
<comment type="subcellular location">
    <subcellularLocation>
        <location evidence="1">Nucleus</location>
    </subcellularLocation>
</comment>
<proteinExistence type="inferred from homology"/>
<feature type="compositionally biased region" description="Low complexity" evidence="8">
    <location>
        <begin position="342"/>
        <end position="358"/>
    </location>
</feature>
<feature type="compositionally biased region" description="Polar residues" evidence="8">
    <location>
        <begin position="193"/>
        <end position="207"/>
    </location>
</feature>
<protein>
    <recommendedName>
        <fullName evidence="9">OCEL domain-containing protein</fullName>
    </recommendedName>
</protein>
<evidence type="ECO:0000313" key="10">
    <source>
        <dbReference type="EMBL" id="KAK0161090.1"/>
    </source>
</evidence>
<dbReference type="Gene3D" id="6.10.140.340">
    <property type="match status" value="1"/>
</dbReference>
<feature type="region of interest" description="Disordered" evidence="8">
    <location>
        <begin position="335"/>
        <end position="440"/>
    </location>
</feature>
<dbReference type="GO" id="GO:0006368">
    <property type="term" value="P:transcription elongation by RNA polymerase II"/>
    <property type="evidence" value="ECO:0007669"/>
    <property type="project" value="InterPro"/>
</dbReference>
<evidence type="ECO:0000256" key="6">
    <source>
        <dbReference type="PROSITE-ProRule" id="PRU01324"/>
    </source>
</evidence>
<dbReference type="Proteomes" id="UP001168972">
    <property type="component" value="Unassembled WGS sequence"/>
</dbReference>
<accession>A0AA39CBM5</accession>
<evidence type="ECO:0000256" key="7">
    <source>
        <dbReference type="SAM" id="Coils"/>
    </source>
</evidence>
<dbReference type="InterPro" id="IPR036390">
    <property type="entry name" value="WH_DNA-bd_sf"/>
</dbReference>
<feature type="region of interest" description="Disordered" evidence="8">
    <location>
        <begin position="154"/>
        <end position="248"/>
    </location>
</feature>
<keyword evidence="4" id="KW-0804">Transcription</keyword>
<comment type="similarity">
    <text evidence="2 6">Belongs to the ELL/occludin family.</text>
</comment>
<reference evidence="10" key="2">
    <citation type="submission" date="2023-03" db="EMBL/GenBank/DDBJ databases">
        <authorList>
            <person name="Inwood S.N."/>
            <person name="Skelly J.G."/>
            <person name="Guhlin J."/>
            <person name="Harrop T.W.R."/>
            <person name="Goldson S.G."/>
            <person name="Dearden P.K."/>
        </authorList>
    </citation>
    <scope>NUCLEOTIDE SEQUENCE</scope>
    <source>
        <strain evidence="10">Lincoln</strain>
        <tissue evidence="10">Whole body</tissue>
    </source>
</reference>
<dbReference type="Gene3D" id="1.10.10.2670">
    <property type="entry name" value="E3 ubiquitin-protein ligase"/>
    <property type="match status" value="1"/>
</dbReference>
<feature type="region of interest" description="Disordered" evidence="8">
    <location>
        <begin position="629"/>
        <end position="697"/>
    </location>
</feature>
<evidence type="ECO:0000256" key="2">
    <source>
        <dbReference type="ARBA" id="ARBA00009171"/>
    </source>
</evidence>
<evidence type="ECO:0000256" key="4">
    <source>
        <dbReference type="ARBA" id="ARBA00023163"/>
    </source>
</evidence>
<dbReference type="InterPro" id="IPR042065">
    <property type="entry name" value="E3_ELL-like"/>
</dbReference>
<dbReference type="PANTHER" id="PTHR23288:SF17">
    <property type="entry name" value="RNA POLYMERASE II ELONGATION FACTOR ELL"/>
    <property type="match status" value="1"/>
</dbReference>
<dbReference type="GO" id="GO:0000987">
    <property type="term" value="F:cis-regulatory region sequence-specific DNA binding"/>
    <property type="evidence" value="ECO:0007669"/>
    <property type="project" value="TreeGrafter"/>
</dbReference>
<dbReference type="Pfam" id="PF10390">
    <property type="entry name" value="ELL"/>
    <property type="match status" value="1"/>
</dbReference>
<dbReference type="PANTHER" id="PTHR23288">
    <property type="entry name" value="OCCLUDIN AND RNA POLYMERASE II ELONGATION FACTOR ELL"/>
    <property type="match status" value="1"/>
</dbReference>
<sequence>MAALVAGVQYGLSSHSNFHENKSLIFVKLTDSAQRAIEDYLRNRNKTSQNPTIQFLGNEGQLSFPSSQHNHGSTGFTFSLSSNHDIEGPQGAFECVQQTGPKNLESLGTLPCKMRIQANDDVYETTRHRMAVAEENSKNKCTRVIKANGPDIGRKIKVKATGRTIPPSTSSSSSSSSLSSSSSTNVRHRESLSIPTTVSQSSRLHYNSNTSSTMSSSTISSSSSLASSSHKSMGTNGNPPSRMQQNKRMSELMRRPLKERLIHVLALRPYKKPELYDRITREGLKERDRSTMTTILKQVAYMHDNTYHLHLYIWNDIQEDWPFYSEQDRAMLKRRKPQNLTPPGSSDGSSGSGQSPNSMHPGSPPAIIAPPPSLINSKRPGYYQGNDGLQTKRPRISHYRKPESTRTSAGSYNSNSSTNNNTNTNSGYGLSGTAGPSSMITSNETANWEYQQQSRQYQRDRSDYRIEKIERNERTANSDVLHGSYTTIAKPCLTPTSDCDENVTTTTTTTTSTTTNINNYNNNNNNNGNRYANTSSSSASSSSTSAAAVSLTTTTLSSYNSSTSINSNNNLYNSGTTSTMRHNSNVFNGNDKVSSVVNSGNCDGVGVFDYMRSVGGNINKNINNNSVSVGGGGSSSSMNNGGNNRGFGASPCNSGVIEARRGNGDFRDGRNNDKERDGDRETRELNNKNFGSATDGIDSYKIKDSSANYGVCNNYNDNNEDDPSPVVAEIPAAPIIEPAESPIILAPASPSCSNSDDKTPEYPDYLTQYTAINNTEQRRSYKAEFNSDYEEYRKLHTRIAEVSQRFAELEEQRQRELEIGNSLKGLELKEQIVAEYITTRNDPAHIETKRRFHYLHEKLSHIKRLVLEYDTEHFGPAGDDMNNNGEDILGGNGDLQY</sequence>
<evidence type="ECO:0000256" key="1">
    <source>
        <dbReference type="ARBA" id="ARBA00004123"/>
    </source>
</evidence>